<gene>
    <name evidence="3" type="ORF">EUTSA_v10009470mg</name>
</gene>
<feature type="compositionally biased region" description="Polar residues" evidence="1">
    <location>
        <begin position="98"/>
        <end position="112"/>
    </location>
</feature>
<organism evidence="3 4">
    <name type="scientific">Eutrema salsugineum</name>
    <name type="common">Saltwater cress</name>
    <name type="synonym">Sisymbrium salsugineum</name>
    <dbReference type="NCBI Taxonomy" id="72664"/>
    <lineage>
        <taxon>Eukaryota</taxon>
        <taxon>Viridiplantae</taxon>
        <taxon>Streptophyta</taxon>
        <taxon>Embryophyta</taxon>
        <taxon>Tracheophyta</taxon>
        <taxon>Spermatophyta</taxon>
        <taxon>Magnoliopsida</taxon>
        <taxon>eudicotyledons</taxon>
        <taxon>Gunneridae</taxon>
        <taxon>Pentapetalae</taxon>
        <taxon>rosids</taxon>
        <taxon>malvids</taxon>
        <taxon>Brassicales</taxon>
        <taxon>Brassicaceae</taxon>
        <taxon>Eutremeae</taxon>
        <taxon>Eutrema</taxon>
    </lineage>
</organism>
<feature type="compositionally biased region" description="Low complexity" evidence="1">
    <location>
        <begin position="84"/>
        <end position="97"/>
    </location>
</feature>
<feature type="compositionally biased region" description="Polar residues" evidence="1">
    <location>
        <begin position="268"/>
        <end position="279"/>
    </location>
</feature>
<feature type="compositionally biased region" description="Low complexity" evidence="1">
    <location>
        <begin position="280"/>
        <end position="293"/>
    </location>
</feature>
<name>V4KUX9_EUTSA</name>
<dbReference type="KEGG" id="eus:EUTSA_v10009470mg"/>
<accession>V4KUX9</accession>
<evidence type="ECO:0000313" key="4">
    <source>
        <dbReference type="Proteomes" id="UP000030689"/>
    </source>
</evidence>
<sequence length="304" mass="33530">MVIISDLEKECPKTNIFKFFFEKLRTYAKYVCPVKKNDQKDYDRDMKAKPYPLLLLEGQYSNHKNKGVQSTTTNSSSCEDSTSGKRSSSNRSSSGSSFKDTTGSSSYFGSPKGTGTSFTDTIGGNSISPNESPTKQPIFKLHELCFKESSVAVSQNSAIKVMEIEAKTSIESYDIRYLDKKCPQKEEYKVFFEKLKGTMTGSSKVSNENKKGFFSRKISAAGKLSDAMAFMRSRIGSKSADVLKNQGKKGGSLTCKPRHTKKRDLSRLSPTQFVETAIQSESSSTSSSSSFSSNLQGKLKVKAN</sequence>
<dbReference type="PANTHER" id="PTHR31607:SF34">
    <property type="entry name" value="OF RNA POLYMERASE II TRANSCRIPTION SUBUNIT-LIKE PROTEIN, PUTATIVE (DUF1216)-RELATED"/>
    <property type="match status" value="1"/>
</dbReference>
<evidence type="ECO:0000256" key="1">
    <source>
        <dbReference type="SAM" id="MobiDB-lite"/>
    </source>
</evidence>
<feature type="compositionally biased region" description="Polar residues" evidence="1">
    <location>
        <begin position="64"/>
        <end position="80"/>
    </location>
</feature>
<dbReference type="Gramene" id="ESQ33827">
    <property type="protein sequence ID" value="ESQ33827"/>
    <property type="gene ID" value="EUTSA_v10009470mg"/>
</dbReference>
<feature type="domain" description="DUF1216" evidence="2">
    <location>
        <begin position="20"/>
        <end position="49"/>
    </location>
</feature>
<protein>
    <recommendedName>
        <fullName evidence="2">DUF1216 domain-containing protein</fullName>
    </recommendedName>
</protein>
<evidence type="ECO:0000259" key="2">
    <source>
        <dbReference type="Pfam" id="PF06746"/>
    </source>
</evidence>
<reference evidence="3 4" key="1">
    <citation type="journal article" date="2013" name="Front. Plant Sci.">
        <title>The Reference Genome of the Halophytic Plant Eutrema salsugineum.</title>
        <authorList>
            <person name="Yang R."/>
            <person name="Jarvis D.E."/>
            <person name="Chen H."/>
            <person name="Beilstein M.A."/>
            <person name="Grimwood J."/>
            <person name="Jenkins J."/>
            <person name="Shu S."/>
            <person name="Prochnik S."/>
            <person name="Xin M."/>
            <person name="Ma C."/>
            <person name="Schmutz J."/>
            <person name="Wing R.A."/>
            <person name="Mitchell-Olds T."/>
            <person name="Schumaker K.S."/>
            <person name="Wang X."/>
        </authorList>
    </citation>
    <scope>NUCLEOTIDE SEQUENCE [LARGE SCALE GENOMIC DNA]</scope>
</reference>
<feature type="region of interest" description="Disordered" evidence="1">
    <location>
        <begin position="241"/>
        <end position="304"/>
    </location>
</feature>
<dbReference type="Proteomes" id="UP000030689">
    <property type="component" value="Unassembled WGS sequence"/>
</dbReference>
<dbReference type="EMBL" id="KI517683">
    <property type="protein sequence ID" value="ESQ33827.1"/>
    <property type="molecule type" value="Genomic_DNA"/>
</dbReference>
<dbReference type="eggNOG" id="ENOG502QQXP">
    <property type="taxonomic scope" value="Eukaryota"/>
</dbReference>
<dbReference type="AlphaFoldDB" id="V4KUX9"/>
<keyword evidence="4" id="KW-1185">Reference proteome</keyword>
<proteinExistence type="predicted"/>
<evidence type="ECO:0000313" key="3">
    <source>
        <dbReference type="EMBL" id="ESQ33827.1"/>
    </source>
</evidence>
<feature type="region of interest" description="Disordered" evidence="1">
    <location>
        <begin position="64"/>
        <end position="112"/>
    </location>
</feature>
<dbReference type="InterPro" id="IPR009605">
    <property type="entry name" value="DUF1216"/>
</dbReference>
<dbReference type="PANTHER" id="PTHR31607">
    <property type="entry name" value="DUF1216 DOMAIN-CONTAINING PROTEIN-RELATED"/>
    <property type="match status" value="1"/>
</dbReference>
<feature type="domain" description="DUF1216" evidence="2">
    <location>
        <begin position="191"/>
        <end position="244"/>
    </location>
</feature>
<dbReference type="Pfam" id="PF06746">
    <property type="entry name" value="DUF1216"/>
    <property type="match status" value="2"/>
</dbReference>